<dbReference type="AlphaFoldDB" id="A0A7I8KR51"/>
<comment type="similarity">
    <text evidence="1">Belongs to the glycosyl hydrolase 1 family.</text>
</comment>
<gene>
    <name evidence="2" type="ORF">SI8410_07010582</name>
</gene>
<reference evidence="2" key="1">
    <citation type="submission" date="2020-02" db="EMBL/GenBank/DDBJ databases">
        <authorList>
            <person name="Scholz U."/>
            <person name="Mascher M."/>
            <person name="Fiebig A."/>
        </authorList>
    </citation>
    <scope>NUCLEOTIDE SEQUENCE</scope>
</reference>
<dbReference type="InterPro" id="IPR001360">
    <property type="entry name" value="Glyco_hydro_1"/>
</dbReference>
<dbReference type="InterPro" id="IPR017853">
    <property type="entry name" value="GH"/>
</dbReference>
<protein>
    <submittedName>
        <fullName evidence="2">Uncharacterized protein</fullName>
    </submittedName>
</protein>
<keyword evidence="3" id="KW-1185">Reference proteome</keyword>
<proteinExistence type="inferred from homology"/>
<name>A0A7I8KR51_SPIIN</name>
<evidence type="ECO:0000313" key="3">
    <source>
        <dbReference type="Proteomes" id="UP000663760"/>
    </source>
</evidence>
<dbReference type="OrthoDB" id="65569at2759"/>
<dbReference type="EMBL" id="LR746270">
    <property type="protein sequence ID" value="CAA7399912.1"/>
    <property type="molecule type" value="Genomic_DNA"/>
</dbReference>
<evidence type="ECO:0000313" key="2">
    <source>
        <dbReference type="EMBL" id="CAA7399912.1"/>
    </source>
</evidence>
<dbReference type="SUPFAM" id="SSF51445">
    <property type="entry name" value="(Trans)glycosidases"/>
    <property type="match status" value="1"/>
</dbReference>
<dbReference type="Pfam" id="PF00232">
    <property type="entry name" value="Glyco_hydro_1"/>
    <property type="match status" value="1"/>
</dbReference>
<organism evidence="2 3">
    <name type="scientific">Spirodela intermedia</name>
    <name type="common">Intermediate duckweed</name>
    <dbReference type="NCBI Taxonomy" id="51605"/>
    <lineage>
        <taxon>Eukaryota</taxon>
        <taxon>Viridiplantae</taxon>
        <taxon>Streptophyta</taxon>
        <taxon>Embryophyta</taxon>
        <taxon>Tracheophyta</taxon>
        <taxon>Spermatophyta</taxon>
        <taxon>Magnoliopsida</taxon>
        <taxon>Liliopsida</taxon>
        <taxon>Araceae</taxon>
        <taxon>Lemnoideae</taxon>
        <taxon>Spirodela</taxon>
    </lineage>
</organism>
<dbReference type="Gene3D" id="3.20.20.80">
    <property type="entry name" value="Glycosidases"/>
    <property type="match status" value="1"/>
</dbReference>
<sequence>MKKKARLRIPSFTEGQSKQLKGSVDFLGINYYSSVYFSDNHDTQNIDVRDFIADMLINNPHHGFHLELFNTQIDTIQGQILRQYLNLKPKKAQMGLLQCLHQELL</sequence>
<evidence type="ECO:0000256" key="1">
    <source>
        <dbReference type="ARBA" id="ARBA00010838"/>
    </source>
</evidence>
<dbReference type="Proteomes" id="UP000663760">
    <property type="component" value="Chromosome 7"/>
</dbReference>
<accession>A0A7I8KR51</accession>